<accession>A0AAD6SU18</accession>
<comment type="caution">
    <text evidence="3">The sequence shown here is derived from an EMBL/GenBank/DDBJ whole genome shotgun (WGS) entry which is preliminary data.</text>
</comment>
<dbReference type="EMBL" id="JARJCM010000067">
    <property type="protein sequence ID" value="KAJ7033086.1"/>
    <property type="molecule type" value="Genomic_DNA"/>
</dbReference>
<feature type="transmembrane region" description="Helical" evidence="2">
    <location>
        <begin position="204"/>
        <end position="220"/>
    </location>
</feature>
<protein>
    <submittedName>
        <fullName evidence="3">Uncharacterized protein</fullName>
    </submittedName>
</protein>
<sequence>MDDAEMQESFSEPDDESRRSRKQPPPPQPTLPIDQQRLSLYILTQRDRPIPSLEDMKKFLDSPDDPEARIDELNKYYEEDLQRLYMAQAEDYLDELEARYYAFDEKLLPDDDLRALYADLRVEPHPQFTWEWNLARTTSIHQSRLGDYFPQSVEEYKSKAKEIRHRVARFLVLESEEQKEKMLSEFGWAWKQVNPLQSEFQTNLVWFFVLVLFGFLTGFLKDFQEEIRAVVTELNVTDPRRR</sequence>
<name>A0AAD6SU18_9AGAR</name>
<evidence type="ECO:0000313" key="4">
    <source>
        <dbReference type="Proteomes" id="UP001218188"/>
    </source>
</evidence>
<evidence type="ECO:0000256" key="2">
    <source>
        <dbReference type="SAM" id="Phobius"/>
    </source>
</evidence>
<keyword evidence="4" id="KW-1185">Reference proteome</keyword>
<dbReference type="Proteomes" id="UP001218188">
    <property type="component" value="Unassembled WGS sequence"/>
</dbReference>
<feature type="region of interest" description="Disordered" evidence="1">
    <location>
        <begin position="1"/>
        <end position="36"/>
    </location>
</feature>
<reference evidence="3" key="1">
    <citation type="submission" date="2023-03" db="EMBL/GenBank/DDBJ databases">
        <title>Massive genome expansion in bonnet fungi (Mycena s.s.) driven by repeated elements and novel gene families across ecological guilds.</title>
        <authorList>
            <consortium name="Lawrence Berkeley National Laboratory"/>
            <person name="Harder C.B."/>
            <person name="Miyauchi S."/>
            <person name="Viragh M."/>
            <person name="Kuo A."/>
            <person name="Thoen E."/>
            <person name="Andreopoulos B."/>
            <person name="Lu D."/>
            <person name="Skrede I."/>
            <person name="Drula E."/>
            <person name="Henrissat B."/>
            <person name="Morin E."/>
            <person name="Kohler A."/>
            <person name="Barry K."/>
            <person name="LaButti K."/>
            <person name="Morin E."/>
            <person name="Salamov A."/>
            <person name="Lipzen A."/>
            <person name="Mereny Z."/>
            <person name="Hegedus B."/>
            <person name="Baldrian P."/>
            <person name="Stursova M."/>
            <person name="Weitz H."/>
            <person name="Taylor A."/>
            <person name="Grigoriev I.V."/>
            <person name="Nagy L.G."/>
            <person name="Martin F."/>
            <person name="Kauserud H."/>
        </authorList>
    </citation>
    <scope>NUCLEOTIDE SEQUENCE</scope>
    <source>
        <strain evidence="3">CBHHK200</strain>
    </source>
</reference>
<evidence type="ECO:0000313" key="3">
    <source>
        <dbReference type="EMBL" id="KAJ7033086.1"/>
    </source>
</evidence>
<feature type="compositionally biased region" description="Acidic residues" evidence="1">
    <location>
        <begin position="1"/>
        <end position="15"/>
    </location>
</feature>
<keyword evidence="2" id="KW-0812">Transmembrane</keyword>
<dbReference type="AlphaFoldDB" id="A0AAD6SU18"/>
<gene>
    <name evidence="3" type="ORF">C8F04DRAFT_1261177</name>
</gene>
<proteinExistence type="predicted"/>
<keyword evidence="2" id="KW-1133">Transmembrane helix</keyword>
<keyword evidence="2" id="KW-0472">Membrane</keyword>
<evidence type="ECO:0000256" key="1">
    <source>
        <dbReference type="SAM" id="MobiDB-lite"/>
    </source>
</evidence>
<organism evidence="3 4">
    <name type="scientific">Mycena alexandri</name>
    <dbReference type="NCBI Taxonomy" id="1745969"/>
    <lineage>
        <taxon>Eukaryota</taxon>
        <taxon>Fungi</taxon>
        <taxon>Dikarya</taxon>
        <taxon>Basidiomycota</taxon>
        <taxon>Agaricomycotina</taxon>
        <taxon>Agaricomycetes</taxon>
        <taxon>Agaricomycetidae</taxon>
        <taxon>Agaricales</taxon>
        <taxon>Marasmiineae</taxon>
        <taxon>Mycenaceae</taxon>
        <taxon>Mycena</taxon>
    </lineage>
</organism>